<sequence length="295" mass="33254">MAKGKHTVGEIHVQQNLLEAHDKFINDKVIGLKADIKALMDDFKTTIQPFEKDIAILKKTVLMLRSWRIFYGIWSSILLVMPFFGGELGWRMMQNQESPGHHLGDSQEGIEILVPPHRYHMVEAHGGCAGICQGIQFLDGQGVCDLLAVMATIDCLVDYKKVCASKFEGIKKSKAKGKISKTSSWKKLKLSFVASKQVKKTTKKVTKLGLKLEKDIKRIEVTIKNKYSIPLAVELFDRMARVTYFSKLDLRLGYWQVWIAKRDEGKTTCLTSYGSSELLAMPFGCPNNILQLNDG</sequence>
<dbReference type="Gene3D" id="3.10.10.10">
    <property type="entry name" value="HIV Type 1 Reverse Transcriptase, subunit A, domain 1"/>
    <property type="match status" value="1"/>
</dbReference>
<comment type="caution">
    <text evidence="2">The sequence shown here is derived from an EMBL/GenBank/DDBJ whole genome shotgun (WGS) entry which is preliminary data.</text>
</comment>
<dbReference type="EMBL" id="QGNW01002010">
    <property type="protein sequence ID" value="RVW26436.1"/>
    <property type="molecule type" value="Genomic_DNA"/>
</dbReference>
<dbReference type="InterPro" id="IPR053134">
    <property type="entry name" value="RNA-dir_DNA_polymerase"/>
</dbReference>
<protein>
    <submittedName>
        <fullName evidence="2">RNA-directed DNA polymerase-like</fullName>
    </submittedName>
</protein>
<dbReference type="Proteomes" id="UP000288805">
    <property type="component" value="Unassembled WGS sequence"/>
</dbReference>
<keyword evidence="1" id="KW-0812">Transmembrane</keyword>
<accession>A0A438CTA3</accession>
<dbReference type="PANTHER" id="PTHR24559:SF436">
    <property type="entry name" value="RNA-DIRECTED DNA POLYMERASE HOMOLOG"/>
    <property type="match status" value="1"/>
</dbReference>
<keyword evidence="2" id="KW-0548">Nucleotidyltransferase</keyword>
<keyword evidence="2" id="KW-0808">Transferase</keyword>
<keyword evidence="1" id="KW-1133">Transmembrane helix</keyword>
<dbReference type="SUPFAM" id="SSF56672">
    <property type="entry name" value="DNA/RNA polymerases"/>
    <property type="match status" value="1"/>
</dbReference>
<evidence type="ECO:0000313" key="2">
    <source>
        <dbReference type="EMBL" id="RVW26436.1"/>
    </source>
</evidence>
<dbReference type="Gene3D" id="3.30.70.270">
    <property type="match status" value="1"/>
</dbReference>
<keyword evidence="1" id="KW-0472">Membrane</keyword>
<dbReference type="InterPro" id="IPR043128">
    <property type="entry name" value="Rev_trsase/Diguanyl_cyclase"/>
</dbReference>
<evidence type="ECO:0000256" key="1">
    <source>
        <dbReference type="SAM" id="Phobius"/>
    </source>
</evidence>
<gene>
    <name evidence="2" type="primary">RRPO_58</name>
    <name evidence="2" type="ORF">CK203_086139</name>
</gene>
<dbReference type="GO" id="GO:0003964">
    <property type="term" value="F:RNA-directed DNA polymerase activity"/>
    <property type="evidence" value="ECO:0007669"/>
    <property type="project" value="UniProtKB-KW"/>
</dbReference>
<evidence type="ECO:0000313" key="3">
    <source>
        <dbReference type="Proteomes" id="UP000288805"/>
    </source>
</evidence>
<name>A0A438CTA3_VITVI</name>
<proteinExistence type="predicted"/>
<organism evidence="2 3">
    <name type="scientific">Vitis vinifera</name>
    <name type="common">Grape</name>
    <dbReference type="NCBI Taxonomy" id="29760"/>
    <lineage>
        <taxon>Eukaryota</taxon>
        <taxon>Viridiplantae</taxon>
        <taxon>Streptophyta</taxon>
        <taxon>Embryophyta</taxon>
        <taxon>Tracheophyta</taxon>
        <taxon>Spermatophyta</taxon>
        <taxon>Magnoliopsida</taxon>
        <taxon>eudicotyledons</taxon>
        <taxon>Gunneridae</taxon>
        <taxon>Pentapetalae</taxon>
        <taxon>rosids</taxon>
        <taxon>Vitales</taxon>
        <taxon>Vitaceae</taxon>
        <taxon>Viteae</taxon>
        <taxon>Vitis</taxon>
    </lineage>
</organism>
<dbReference type="PANTHER" id="PTHR24559">
    <property type="entry name" value="TRANSPOSON TY3-I GAG-POL POLYPROTEIN"/>
    <property type="match status" value="1"/>
</dbReference>
<dbReference type="AlphaFoldDB" id="A0A438CTA3"/>
<reference evidence="2 3" key="1">
    <citation type="journal article" date="2018" name="PLoS Genet.">
        <title>Population sequencing reveals clonal diversity and ancestral inbreeding in the grapevine cultivar Chardonnay.</title>
        <authorList>
            <person name="Roach M.J."/>
            <person name="Johnson D.L."/>
            <person name="Bohlmann J."/>
            <person name="van Vuuren H.J."/>
            <person name="Jones S.J."/>
            <person name="Pretorius I.S."/>
            <person name="Schmidt S.A."/>
            <person name="Borneman A.R."/>
        </authorList>
    </citation>
    <scope>NUCLEOTIDE SEQUENCE [LARGE SCALE GENOMIC DNA]</scope>
    <source>
        <strain evidence="3">cv. Chardonnay</strain>
        <tissue evidence="2">Leaf</tissue>
    </source>
</reference>
<keyword evidence="2" id="KW-0695">RNA-directed DNA polymerase</keyword>
<dbReference type="InterPro" id="IPR043502">
    <property type="entry name" value="DNA/RNA_pol_sf"/>
</dbReference>
<feature type="transmembrane region" description="Helical" evidence="1">
    <location>
        <begin position="69"/>
        <end position="90"/>
    </location>
</feature>